<dbReference type="InterPro" id="IPR041753">
    <property type="entry name" value="PP5_C"/>
</dbReference>
<dbReference type="PANTHER" id="PTHR45668">
    <property type="entry name" value="SERINE/THREONINE-PROTEIN PHOSPHATASE 5-RELATED"/>
    <property type="match status" value="1"/>
</dbReference>
<feature type="domain" description="Serine/threonine specific protein phosphatases" evidence="8">
    <location>
        <begin position="14"/>
        <end position="290"/>
    </location>
</feature>
<keyword evidence="5" id="KW-0378">Hydrolase</keyword>
<gene>
    <name evidence="9" type="ORF">RND71_044102</name>
</gene>
<dbReference type="AlphaFoldDB" id="A0AAE1QNH2"/>
<evidence type="ECO:0000256" key="7">
    <source>
        <dbReference type="ARBA" id="ARBA00023211"/>
    </source>
</evidence>
<dbReference type="Pfam" id="PF00149">
    <property type="entry name" value="Metallophos"/>
    <property type="match status" value="1"/>
</dbReference>
<dbReference type="EMBL" id="JAVYJV010000065">
    <property type="protein sequence ID" value="KAK4337004.1"/>
    <property type="molecule type" value="Genomic_DNA"/>
</dbReference>
<evidence type="ECO:0000256" key="1">
    <source>
        <dbReference type="ARBA" id="ARBA00001936"/>
    </source>
</evidence>
<dbReference type="InterPro" id="IPR004843">
    <property type="entry name" value="Calcineurin-like_PHP"/>
</dbReference>
<dbReference type="GO" id="GO:0046872">
    <property type="term" value="F:metal ion binding"/>
    <property type="evidence" value="ECO:0007669"/>
    <property type="project" value="UniProtKB-KW"/>
</dbReference>
<evidence type="ECO:0000259" key="8">
    <source>
        <dbReference type="SMART" id="SM00156"/>
    </source>
</evidence>
<evidence type="ECO:0000313" key="9">
    <source>
        <dbReference type="EMBL" id="KAK4337004.1"/>
    </source>
</evidence>
<dbReference type="PRINTS" id="PR00114">
    <property type="entry name" value="STPHPHTASE"/>
</dbReference>
<sequence>MKEAIETFKKDKLIHKKYAYKIISEAQKLFRALPTLVDVTIPENKKFTVCGDIHGQFFDLVNIFEINGYPSTDNPYLFNGDFVDRGSYSVECILTLLGFKVLFPDHFHMTRGNHESQEMNQIYGFESEVKSKYSSLMYDFLSETFEMLPLCYCLNKKVLVMHGGLPKEEVSLNEIRKIDRFRKPPSGGLMCDLLWSDPTKMVDNWTESKRGVGIQFGVNITERFCKMNNLDYIIRSHEVKMQGYDLMHNDKCITIFSAPNYCGTIGNLGAYIILNSPDLKPEFYTFQAESSAKIKPMAYASKLFSYMT</sequence>
<dbReference type="Gene3D" id="3.60.21.10">
    <property type="match status" value="1"/>
</dbReference>
<dbReference type="CDD" id="cd07417">
    <property type="entry name" value="MPP_PP5_C"/>
    <property type="match status" value="1"/>
</dbReference>
<protein>
    <recommendedName>
        <fullName evidence="2">protein-serine/threonine phosphatase</fullName>
        <ecNumber evidence="2">3.1.3.16</ecNumber>
    </recommendedName>
</protein>
<evidence type="ECO:0000256" key="3">
    <source>
        <dbReference type="ARBA" id="ARBA00022723"/>
    </source>
</evidence>
<reference evidence="9" key="1">
    <citation type="submission" date="2023-12" db="EMBL/GenBank/DDBJ databases">
        <title>Genome assembly of Anisodus tanguticus.</title>
        <authorList>
            <person name="Wang Y.-J."/>
        </authorList>
    </citation>
    <scope>NUCLEOTIDE SEQUENCE</scope>
    <source>
        <strain evidence="9">KB-2021</strain>
        <tissue evidence="9">Leaf</tissue>
    </source>
</reference>
<proteinExistence type="predicted"/>
<dbReference type="SMART" id="SM00156">
    <property type="entry name" value="PP2Ac"/>
    <property type="match status" value="1"/>
</dbReference>
<dbReference type="InterPro" id="IPR051134">
    <property type="entry name" value="PPP_phosphatase"/>
</dbReference>
<dbReference type="InterPro" id="IPR006186">
    <property type="entry name" value="Ser/Thr-sp_prot-phosphatase"/>
</dbReference>
<organism evidence="9 10">
    <name type="scientific">Anisodus tanguticus</name>
    <dbReference type="NCBI Taxonomy" id="243964"/>
    <lineage>
        <taxon>Eukaryota</taxon>
        <taxon>Viridiplantae</taxon>
        <taxon>Streptophyta</taxon>
        <taxon>Embryophyta</taxon>
        <taxon>Tracheophyta</taxon>
        <taxon>Spermatophyta</taxon>
        <taxon>Magnoliopsida</taxon>
        <taxon>eudicotyledons</taxon>
        <taxon>Gunneridae</taxon>
        <taxon>Pentapetalae</taxon>
        <taxon>asterids</taxon>
        <taxon>lamiids</taxon>
        <taxon>Solanales</taxon>
        <taxon>Solanaceae</taxon>
        <taxon>Solanoideae</taxon>
        <taxon>Hyoscyameae</taxon>
        <taxon>Anisodus</taxon>
    </lineage>
</organism>
<dbReference type="InterPro" id="IPR013235">
    <property type="entry name" value="PPP_dom"/>
</dbReference>
<keyword evidence="10" id="KW-1185">Reference proteome</keyword>
<evidence type="ECO:0000256" key="6">
    <source>
        <dbReference type="ARBA" id="ARBA00022803"/>
    </source>
</evidence>
<evidence type="ECO:0000256" key="4">
    <source>
        <dbReference type="ARBA" id="ARBA00022737"/>
    </source>
</evidence>
<keyword evidence="7" id="KW-0464">Manganese</keyword>
<dbReference type="SUPFAM" id="SSF56300">
    <property type="entry name" value="Metallo-dependent phosphatases"/>
    <property type="match status" value="1"/>
</dbReference>
<evidence type="ECO:0000256" key="5">
    <source>
        <dbReference type="ARBA" id="ARBA00022801"/>
    </source>
</evidence>
<dbReference type="EC" id="3.1.3.16" evidence="2"/>
<dbReference type="Proteomes" id="UP001291623">
    <property type="component" value="Unassembled WGS sequence"/>
</dbReference>
<keyword evidence="3" id="KW-0479">Metal-binding</keyword>
<dbReference type="PANTHER" id="PTHR45668:SF5">
    <property type="entry name" value="SERINE_THREONINE-PROTEIN PHOSPHATASE 5"/>
    <property type="match status" value="1"/>
</dbReference>
<comment type="caution">
    <text evidence="9">The sequence shown here is derived from an EMBL/GenBank/DDBJ whole genome shotgun (WGS) entry which is preliminary data.</text>
</comment>
<dbReference type="GO" id="GO:0004722">
    <property type="term" value="F:protein serine/threonine phosphatase activity"/>
    <property type="evidence" value="ECO:0007669"/>
    <property type="project" value="UniProtKB-EC"/>
</dbReference>
<evidence type="ECO:0000256" key="2">
    <source>
        <dbReference type="ARBA" id="ARBA00013081"/>
    </source>
</evidence>
<dbReference type="Pfam" id="PF08321">
    <property type="entry name" value="PPP5"/>
    <property type="match status" value="1"/>
</dbReference>
<evidence type="ECO:0000313" key="10">
    <source>
        <dbReference type="Proteomes" id="UP001291623"/>
    </source>
</evidence>
<dbReference type="InterPro" id="IPR029052">
    <property type="entry name" value="Metallo-depent_PP-like"/>
</dbReference>
<name>A0AAE1QNH2_9SOLA</name>
<accession>A0AAE1QNH2</accession>
<keyword evidence="6" id="KW-0802">TPR repeat</keyword>
<comment type="cofactor">
    <cofactor evidence="1">
        <name>Mn(2+)</name>
        <dbReference type="ChEBI" id="CHEBI:29035"/>
    </cofactor>
</comment>
<keyword evidence="4" id="KW-0677">Repeat</keyword>